<evidence type="ECO:0000259" key="10">
    <source>
        <dbReference type="PROSITE" id="PS50287"/>
    </source>
</evidence>
<feature type="disulfide bond" evidence="6">
    <location>
        <begin position="29"/>
        <end position="41"/>
    </location>
</feature>
<dbReference type="PRINTS" id="PR00722">
    <property type="entry name" value="CHYMOTRYPSIN"/>
</dbReference>
<comment type="caution">
    <text evidence="11">The sequence shown here is derived from an EMBL/GenBank/DDBJ whole genome shotgun (WGS) entry which is preliminary data.</text>
</comment>
<accession>A0A315VJQ9</accession>
<feature type="domain" description="Peptidase S1" evidence="9">
    <location>
        <begin position="172"/>
        <end position="403"/>
    </location>
</feature>
<dbReference type="Gene3D" id="2.40.10.10">
    <property type="entry name" value="Trypsin-like serine proteases"/>
    <property type="match status" value="1"/>
</dbReference>
<feature type="domain" description="SRCR" evidence="10">
    <location>
        <begin position="69"/>
        <end position="104"/>
    </location>
</feature>
<feature type="disulfide bond" evidence="6">
    <location>
        <begin position="48"/>
        <end position="63"/>
    </location>
</feature>
<keyword evidence="2 8" id="KW-0378">Hydrolase</keyword>
<comment type="caution">
    <text evidence="7">Lacks conserved residue(s) required for the propagation of feature annotation.</text>
</comment>
<dbReference type="PROSITE" id="PS50240">
    <property type="entry name" value="TRYPSIN_DOM"/>
    <property type="match status" value="1"/>
</dbReference>
<dbReference type="Gene3D" id="3.10.250.10">
    <property type="entry name" value="SRCR-like domain"/>
    <property type="match status" value="1"/>
</dbReference>
<dbReference type="InterPro" id="IPR018114">
    <property type="entry name" value="TRYPSIN_HIS"/>
</dbReference>
<dbReference type="Gene3D" id="4.10.400.10">
    <property type="entry name" value="Low-density Lipoprotein Receptor"/>
    <property type="match status" value="1"/>
</dbReference>
<dbReference type="PROSITE" id="PS00135">
    <property type="entry name" value="TRYPSIN_SER"/>
    <property type="match status" value="1"/>
</dbReference>
<dbReference type="InterPro" id="IPR036772">
    <property type="entry name" value="SRCR-like_dom_sf"/>
</dbReference>
<dbReference type="PROSITE" id="PS50068">
    <property type="entry name" value="LDLRA_2"/>
    <property type="match status" value="1"/>
</dbReference>
<dbReference type="InterPro" id="IPR043504">
    <property type="entry name" value="Peptidase_S1_PA_chymotrypsin"/>
</dbReference>
<dbReference type="PANTHER" id="PTHR24252">
    <property type="entry name" value="ACROSIN-RELATED"/>
    <property type="match status" value="1"/>
</dbReference>
<dbReference type="STRING" id="33528.ENSGAFP00000023678"/>
<dbReference type="GO" id="GO:0006508">
    <property type="term" value="P:proteolysis"/>
    <property type="evidence" value="ECO:0007669"/>
    <property type="project" value="UniProtKB-KW"/>
</dbReference>
<evidence type="ECO:0000256" key="7">
    <source>
        <dbReference type="PROSITE-ProRule" id="PRU00196"/>
    </source>
</evidence>
<evidence type="ECO:0000259" key="9">
    <source>
        <dbReference type="PROSITE" id="PS50240"/>
    </source>
</evidence>
<organism evidence="11 12">
    <name type="scientific">Gambusia affinis</name>
    <name type="common">Western mosquitofish</name>
    <name type="synonym">Heterandria affinis</name>
    <dbReference type="NCBI Taxonomy" id="33528"/>
    <lineage>
        <taxon>Eukaryota</taxon>
        <taxon>Metazoa</taxon>
        <taxon>Chordata</taxon>
        <taxon>Craniata</taxon>
        <taxon>Vertebrata</taxon>
        <taxon>Euteleostomi</taxon>
        <taxon>Actinopterygii</taxon>
        <taxon>Neopterygii</taxon>
        <taxon>Teleostei</taxon>
        <taxon>Neoteleostei</taxon>
        <taxon>Acanthomorphata</taxon>
        <taxon>Ovalentaria</taxon>
        <taxon>Atherinomorphae</taxon>
        <taxon>Cyprinodontiformes</taxon>
        <taxon>Poeciliidae</taxon>
        <taxon>Poeciliinae</taxon>
        <taxon>Gambusia</taxon>
    </lineage>
</organism>
<gene>
    <name evidence="11" type="ORF">CCH79_00002239</name>
</gene>
<dbReference type="Pfam" id="PF15494">
    <property type="entry name" value="SRCR_2"/>
    <property type="match status" value="1"/>
</dbReference>
<dbReference type="CDD" id="cd00112">
    <property type="entry name" value="LDLa"/>
    <property type="match status" value="1"/>
</dbReference>
<keyword evidence="12" id="KW-1185">Reference proteome</keyword>
<dbReference type="InterPro" id="IPR023415">
    <property type="entry name" value="LDLR_class-A_CS"/>
</dbReference>
<feature type="non-terminal residue" evidence="11">
    <location>
        <position position="1"/>
    </location>
</feature>
<evidence type="ECO:0000256" key="6">
    <source>
        <dbReference type="PROSITE-ProRule" id="PRU00124"/>
    </source>
</evidence>
<dbReference type="SUPFAM" id="SSF56487">
    <property type="entry name" value="SRCR-like"/>
    <property type="match status" value="1"/>
</dbReference>
<protein>
    <recommendedName>
        <fullName evidence="13">Peptidase S1 domain-containing protein</fullName>
    </recommendedName>
</protein>
<dbReference type="FunFam" id="2.40.10.10:FF:000003">
    <property type="entry name" value="Transmembrane serine protease 3"/>
    <property type="match status" value="1"/>
</dbReference>
<evidence type="ECO:0000256" key="5">
    <source>
        <dbReference type="ARBA" id="ARBA00023180"/>
    </source>
</evidence>
<dbReference type="SMART" id="SM00202">
    <property type="entry name" value="SR"/>
    <property type="match status" value="1"/>
</dbReference>
<dbReference type="PROSITE" id="PS00134">
    <property type="entry name" value="TRYPSIN_HIS"/>
    <property type="match status" value="1"/>
</dbReference>
<dbReference type="PANTHER" id="PTHR24252:SF27">
    <property type="entry name" value="TRANSMEMBRANE PROTEASE SERINE 3-LIKE"/>
    <property type="match status" value="1"/>
</dbReference>
<dbReference type="Pfam" id="PF00089">
    <property type="entry name" value="Trypsin"/>
    <property type="match status" value="1"/>
</dbReference>
<keyword evidence="1 8" id="KW-0645">Protease</keyword>
<dbReference type="InterPro" id="IPR033116">
    <property type="entry name" value="TRYPSIN_SER"/>
</dbReference>
<dbReference type="SMART" id="SM00192">
    <property type="entry name" value="LDLa"/>
    <property type="match status" value="1"/>
</dbReference>
<dbReference type="AlphaFoldDB" id="A0A315VJQ9"/>
<dbReference type="SMART" id="SM00020">
    <property type="entry name" value="Tryp_SPc"/>
    <property type="match status" value="1"/>
</dbReference>
<dbReference type="GO" id="GO:0004252">
    <property type="term" value="F:serine-type endopeptidase activity"/>
    <property type="evidence" value="ECO:0007669"/>
    <property type="project" value="InterPro"/>
</dbReference>
<evidence type="ECO:0000313" key="11">
    <source>
        <dbReference type="EMBL" id="PWA23165.1"/>
    </source>
</evidence>
<sequence>FQTKKVVSSSPEVHLLWCYSPGSGLYYRCPFGKSCGPGEKCLSFTRWCDGVKDCSNGADESQCFRLQGIDFLLQGYSSDDNAWLPVCAENWNDNYGSTVCVQMGYDSKFYESSSQVNFKASAPAGFLKLKSGSSSESPIQTQLMHSPECSVRAVKLHCIECGKSFAAPSGRVVGGYEAVKGAWPWQVSLQVYHQHVCGGTIVSSYWILTAAHCFQTLSDPQLWTVTYGDVQLSKMPTRMPTERIVRHQKFDPKTNDFDIALLKLSKPIIFKQRTVRPLCLPNVELHMNNSKDAWVTGWGQLYASGPSPDKLHQAQVTVYVRELCNHRYVLNGRVTDTMFCAGKMRGGVDTCQGDSGGPLVFNSGNVWWLIGITSWGFGCGLKTKPGMYSNVSYFREWIQKQMQVLGEKKSY</sequence>
<name>A0A315VJQ9_GAMAF</name>
<evidence type="ECO:0000256" key="4">
    <source>
        <dbReference type="ARBA" id="ARBA00023157"/>
    </source>
</evidence>
<dbReference type="InterPro" id="IPR001254">
    <property type="entry name" value="Trypsin_dom"/>
</dbReference>
<evidence type="ECO:0008006" key="13">
    <source>
        <dbReference type="Google" id="ProtNLM"/>
    </source>
</evidence>
<dbReference type="InterPro" id="IPR002172">
    <property type="entry name" value="LDrepeatLR_classA_rpt"/>
</dbReference>
<dbReference type="InterPro" id="IPR036055">
    <property type="entry name" value="LDL_receptor-like_sf"/>
</dbReference>
<dbReference type="CDD" id="cd00190">
    <property type="entry name" value="Tryp_SPc"/>
    <property type="match status" value="1"/>
</dbReference>
<feature type="non-terminal residue" evidence="11">
    <location>
        <position position="411"/>
    </location>
</feature>
<dbReference type="SUPFAM" id="SSF57424">
    <property type="entry name" value="LDL receptor-like module"/>
    <property type="match status" value="1"/>
</dbReference>
<keyword evidence="3 8" id="KW-0720">Serine protease</keyword>
<evidence type="ECO:0000256" key="1">
    <source>
        <dbReference type="ARBA" id="ARBA00022670"/>
    </source>
</evidence>
<proteinExistence type="predicted"/>
<keyword evidence="5" id="KW-0325">Glycoprotein</keyword>
<dbReference type="InterPro" id="IPR001190">
    <property type="entry name" value="SRCR"/>
</dbReference>
<evidence type="ECO:0000256" key="8">
    <source>
        <dbReference type="RuleBase" id="RU363034"/>
    </source>
</evidence>
<evidence type="ECO:0000313" key="12">
    <source>
        <dbReference type="Proteomes" id="UP000250572"/>
    </source>
</evidence>
<reference evidence="11 12" key="1">
    <citation type="journal article" date="2018" name="G3 (Bethesda)">
        <title>A High-Quality Reference Genome for the Invasive Mosquitofish Gambusia affinis Using a Chicago Library.</title>
        <authorList>
            <person name="Hoffberg S.L."/>
            <person name="Troendle N.J."/>
            <person name="Glenn T.C."/>
            <person name="Mahmud O."/>
            <person name="Louha S."/>
            <person name="Chalopin D."/>
            <person name="Bennetzen J.L."/>
            <person name="Mauricio R."/>
        </authorList>
    </citation>
    <scope>NUCLEOTIDE SEQUENCE [LARGE SCALE GENOMIC DNA]</scope>
    <source>
        <strain evidence="11">NE01/NJP1002.9</strain>
        <tissue evidence="11">Muscle</tissue>
    </source>
</reference>
<dbReference type="SUPFAM" id="SSF50494">
    <property type="entry name" value="Trypsin-like serine proteases"/>
    <property type="match status" value="1"/>
</dbReference>
<dbReference type="Proteomes" id="UP000250572">
    <property type="component" value="Unassembled WGS sequence"/>
</dbReference>
<evidence type="ECO:0000256" key="2">
    <source>
        <dbReference type="ARBA" id="ARBA00022801"/>
    </source>
</evidence>
<dbReference type="EMBL" id="NHOQ01001678">
    <property type="protein sequence ID" value="PWA23165.1"/>
    <property type="molecule type" value="Genomic_DNA"/>
</dbReference>
<dbReference type="GO" id="GO:0016020">
    <property type="term" value="C:membrane"/>
    <property type="evidence" value="ECO:0007669"/>
    <property type="project" value="InterPro"/>
</dbReference>
<dbReference type="InterPro" id="IPR001314">
    <property type="entry name" value="Peptidase_S1A"/>
</dbReference>
<dbReference type="PROSITE" id="PS01209">
    <property type="entry name" value="LDLRA_1"/>
    <property type="match status" value="1"/>
</dbReference>
<dbReference type="InterPro" id="IPR009003">
    <property type="entry name" value="Peptidase_S1_PA"/>
</dbReference>
<evidence type="ECO:0000256" key="3">
    <source>
        <dbReference type="ARBA" id="ARBA00022825"/>
    </source>
</evidence>
<dbReference type="PROSITE" id="PS50287">
    <property type="entry name" value="SRCR_2"/>
    <property type="match status" value="1"/>
</dbReference>
<keyword evidence="4 6" id="KW-1015">Disulfide bond</keyword>